<feature type="region of interest" description="Disordered" evidence="2">
    <location>
        <begin position="210"/>
        <end position="416"/>
    </location>
</feature>
<feature type="compositionally biased region" description="Basic residues" evidence="2">
    <location>
        <begin position="938"/>
        <end position="947"/>
    </location>
</feature>
<feature type="compositionally biased region" description="Basic and acidic residues" evidence="2">
    <location>
        <begin position="219"/>
        <end position="228"/>
    </location>
</feature>
<feature type="transmembrane region" description="Helical" evidence="3">
    <location>
        <begin position="612"/>
        <end position="628"/>
    </location>
</feature>
<name>A0A6P4Z776_BRABE</name>
<dbReference type="PRINTS" id="PR00625">
    <property type="entry name" value="JDOMAIN"/>
</dbReference>
<keyword evidence="1" id="KW-0802">TPR repeat</keyword>
<evidence type="ECO:0000256" key="1">
    <source>
        <dbReference type="PROSITE-ProRule" id="PRU00339"/>
    </source>
</evidence>
<feature type="compositionally biased region" description="Basic and acidic residues" evidence="2">
    <location>
        <begin position="373"/>
        <end position="382"/>
    </location>
</feature>
<dbReference type="InterPro" id="IPR019734">
    <property type="entry name" value="TPR_rpt"/>
</dbReference>
<feature type="region of interest" description="Disordered" evidence="2">
    <location>
        <begin position="118"/>
        <end position="185"/>
    </location>
</feature>
<feature type="compositionally biased region" description="Basic and acidic residues" evidence="2">
    <location>
        <begin position="301"/>
        <end position="311"/>
    </location>
</feature>
<dbReference type="Pfam" id="PF00226">
    <property type="entry name" value="DnaJ"/>
    <property type="match status" value="1"/>
</dbReference>
<dbReference type="GeneID" id="109476092"/>
<sequence>MENVPIRDRVTAEERFESAQVCLSQGEVEEAHRLLQEAVRLDPSNIVYKDSLQEVVRLRDQQHSVYNDPATTTFSFFHHGGPGDASGCQGAGSDEDGPLKLFNIWSSWSGFGSPFGFNLPCQSPPPDASPHLPSQPAPGTPQQPSHDAPQAAAQDQKSQGRKSEDFDFDIQYRPKTKKGEKDTTSGYATDAKAFNLQDAAREGEKMYKDAFTSWKAKPHTPEPADKKANAAKPKVAADHLESLGASRVVPNVRYSDIASKPPKPAAPEPKHSQPRTANTTSTKPTGKKAQKKQRVYNVDLNKQEVKPDSKYGLDSFDPSSESTMHRAESMQSVASTSSNSSDRVASATDRSHVSNGRVQTRTFSMDSDDHTEDADPVRKADHSPALPAKTTATGGKSGSEGDRPSQRGGHSSRTRHAVDELYCSGDLGTGRQDTELQNGFARLYQEEEEEGEEEEEHRTRGRHRSSARHTDGGPPKRRSKKQRKGASKKGGLWHSNNKAVMMAREVMLGFWFLLLDFSTWTYQSVAMAAERSTPFLYQGITALGMLLIVFSDWLREIASKAWDWFLERLFRGVEWTNQRSARLWEWLKTRAPVSRVEAGNLANKAVSLAKQVLYGAVSLVVFLLVLTYLLVKQILLWAYRGVCYVINAVMRRDRKGRSQLETEGLEENIELPATGEEAVRRLLSMKDRDPWSILGVRRDACADDVKKYYRRQAVLVHPDKNQLPGAEEAFKILGHAFEVLADPMKRREYIQQKSNKTKVDEAMEEFFGQLEELRQRLQEAIYTMRCDRCGEKHRRVPMDRPWYAARFCTRCNTHHCANEGDIWVETTMMGFKWHYFAVMDSEVCDITEWARCQTELHNLQPNSHFVQCRIDTKGARSAKNFFNPNRPREDELDEFLANLFYEAMKEESRREGGAAAPGHAPGHAPPQSQDFTGAQPKKGGKRRKKRR</sequence>
<feature type="compositionally biased region" description="Acidic residues" evidence="2">
    <location>
        <begin position="446"/>
        <end position="455"/>
    </location>
</feature>
<dbReference type="PROSITE" id="PS50076">
    <property type="entry name" value="DNAJ_2"/>
    <property type="match status" value="1"/>
</dbReference>
<accession>A0A6P4Z776</accession>
<dbReference type="Proteomes" id="UP000515135">
    <property type="component" value="Unplaced"/>
</dbReference>
<dbReference type="Gene3D" id="1.10.287.110">
    <property type="entry name" value="DnaJ domain"/>
    <property type="match status" value="1"/>
</dbReference>
<feature type="compositionally biased region" description="Basic residues" evidence="2">
    <location>
        <begin position="285"/>
        <end position="294"/>
    </location>
</feature>
<feature type="compositionally biased region" description="Polar residues" evidence="2">
    <location>
        <begin position="329"/>
        <end position="343"/>
    </location>
</feature>
<dbReference type="RefSeq" id="XP_019632518.1">
    <property type="nucleotide sequence ID" value="XM_019776959.1"/>
</dbReference>
<dbReference type="InterPro" id="IPR052317">
    <property type="entry name" value="Viral_replicn-host_int_reg"/>
</dbReference>
<organism evidence="5 6">
    <name type="scientific">Branchiostoma belcheri</name>
    <name type="common">Amphioxus</name>
    <dbReference type="NCBI Taxonomy" id="7741"/>
    <lineage>
        <taxon>Eukaryota</taxon>
        <taxon>Metazoa</taxon>
        <taxon>Chordata</taxon>
        <taxon>Cephalochordata</taxon>
        <taxon>Leptocardii</taxon>
        <taxon>Amphioxiformes</taxon>
        <taxon>Branchiostomatidae</taxon>
        <taxon>Branchiostoma</taxon>
    </lineage>
</organism>
<feature type="transmembrane region" description="Helical" evidence="3">
    <location>
        <begin position="535"/>
        <end position="554"/>
    </location>
</feature>
<reference evidence="6" key="1">
    <citation type="submission" date="2025-08" db="UniProtKB">
        <authorList>
            <consortium name="RefSeq"/>
        </authorList>
    </citation>
    <scope>IDENTIFICATION</scope>
    <source>
        <tissue evidence="6">Gonad</tissue>
    </source>
</reference>
<dbReference type="SMART" id="SM00271">
    <property type="entry name" value="DnaJ"/>
    <property type="match status" value="1"/>
</dbReference>
<feature type="compositionally biased region" description="Polar residues" evidence="2">
    <location>
        <begin position="353"/>
        <end position="365"/>
    </location>
</feature>
<dbReference type="InterPro" id="IPR001623">
    <property type="entry name" value="DnaJ_domain"/>
</dbReference>
<evidence type="ECO:0000256" key="2">
    <source>
        <dbReference type="SAM" id="MobiDB-lite"/>
    </source>
</evidence>
<dbReference type="InterPro" id="IPR036869">
    <property type="entry name" value="J_dom_sf"/>
</dbReference>
<gene>
    <name evidence="6" type="primary">LOC109476092</name>
</gene>
<feature type="domain" description="J" evidence="4">
    <location>
        <begin position="689"/>
        <end position="753"/>
    </location>
</feature>
<dbReference type="SUPFAM" id="SSF46565">
    <property type="entry name" value="Chaperone J-domain"/>
    <property type="match status" value="1"/>
</dbReference>
<dbReference type="Pfam" id="PF14901">
    <property type="entry name" value="Jiv90"/>
    <property type="match status" value="1"/>
</dbReference>
<keyword evidence="3" id="KW-0812">Transmembrane</keyword>
<dbReference type="PANTHER" id="PTHR44665">
    <property type="entry name" value="DNAJ HOMOLOG SUBFAMILY C MEMBER 14"/>
    <property type="match status" value="1"/>
</dbReference>
<keyword evidence="3" id="KW-1133">Transmembrane helix</keyword>
<keyword evidence="3" id="KW-0472">Membrane</keyword>
<dbReference type="InterPro" id="IPR018253">
    <property type="entry name" value="DnaJ_domain_CS"/>
</dbReference>
<feature type="transmembrane region" description="Helical" evidence="3">
    <location>
        <begin position="506"/>
        <end position="523"/>
    </location>
</feature>
<dbReference type="PANTHER" id="PTHR44665:SF1">
    <property type="entry name" value="DNAJ HOMOLOG SUBFAMILY C MEMBER 14"/>
    <property type="match status" value="1"/>
</dbReference>
<evidence type="ECO:0000313" key="5">
    <source>
        <dbReference type="Proteomes" id="UP000515135"/>
    </source>
</evidence>
<evidence type="ECO:0000256" key="3">
    <source>
        <dbReference type="SAM" id="Phobius"/>
    </source>
</evidence>
<dbReference type="InterPro" id="IPR032843">
    <property type="entry name" value="Jiv"/>
</dbReference>
<proteinExistence type="predicted"/>
<feature type="region of interest" description="Disordered" evidence="2">
    <location>
        <begin position="907"/>
        <end position="947"/>
    </location>
</feature>
<feature type="compositionally biased region" description="Basic residues" evidence="2">
    <location>
        <begin position="475"/>
        <end position="487"/>
    </location>
</feature>
<dbReference type="CDD" id="cd06257">
    <property type="entry name" value="DnaJ"/>
    <property type="match status" value="1"/>
</dbReference>
<protein>
    <submittedName>
        <fullName evidence="6">Uncharacterized protein LOC109476092 isoform X1</fullName>
    </submittedName>
</protein>
<dbReference type="KEGG" id="bbel:109476092"/>
<dbReference type="AlphaFoldDB" id="A0A6P4Z776"/>
<evidence type="ECO:0000313" key="6">
    <source>
        <dbReference type="RefSeq" id="XP_019632518.1"/>
    </source>
</evidence>
<evidence type="ECO:0000259" key="4">
    <source>
        <dbReference type="PROSITE" id="PS50076"/>
    </source>
</evidence>
<dbReference type="OrthoDB" id="1507364at2759"/>
<keyword evidence="5" id="KW-1185">Reference proteome</keyword>
<dbReference type="PROSITE" id="PS00636">
    <property type="entry name" value="DNAJ_1"/>
    <property type="match status" value="1"/>
</dbReference>
<feature type="compositionally biased region" description="Pro residues" evidence="2">
    <location>
        <begin position="122"/>
        <end position="141"/>
    </location>
</feature>
<feature type="compositionally biased region" description="Polar residues" evidence="2">
    <location>
        <begin position="274"/>
        <end position="284"/>
    </location>
</feature>
<dbReference type="PROSITE" id="PS50005">
    <property type="entry name" value="TPR"/>
    <property type="match status" value="1"/>
</dbReference>
<feature type="repeat" description="TPR" evidence="1">
    <location>
        <begin position="12"/>
        <end position="45"/>
    </location>
</feature>
<feature type="compositionally biased region" description="Low complexity" evidence="2">
    <location>
        <begin position="913"/>
        <end position="926"/>
    </location>
</feature>
<feature type="region of interest" description="Disordered" evidence="2">
    <location>
        <begin position="445"/>
        <end position="492"/>
    </location>
</feature>